<reference evidence="8 9" key="1">
    <citation type="submission" date="2018-01" db="EMBL/GenBank/DDBJ databases">
        <title>Whole genome sequencing of Histamine producing bacteria.</title>
        <authorList>
            <person name="Butler K."/>
        </authorList>
    </citation>
    <scope>NUCLEOTIDE SEQUENCE [LARGE SCALE GENOMIC DNA]</scope>
    <source>
        <strain evidence="8 9">DSM 100436</strain>
    </source>
</reference>
<evidence type="ECO:0000256" key="1">
    <source>
        <dbReference type="ARBA" id="ARBA00004651"/>
    </source>
</evidence>
<proteinExistence type="predicted"/>
<feature type="transmembrane region" description="Helical" evidence="6">
    <location>
        <begin position="603"/>
        <end position="625"/>
    </location>
</feature>
<keyword evidence="9" id="KW-1185">Reference proteome</keyword>
<dbReference type="Proteomes" id="UP000241771">
    <property type="component" value="Unassembled WGS sequence"/>
</dbReference>
<dbReference type="PROSITE" id="PS50156">
    <property type="entry name" value="SSD"/>
    <property type="match status" value="1"/>
</dbReference>
<feature type="transmembrane region" description="Helical" evidence="6">
    <location>
        <begin position="700"/>
        <end position="722"/>
    </location>
</feature>
<feature type="transmembrane region" description="Helical" evidence="6">
    <location>
        <begin position="248"/>
        <end position="270"/>
    </location>
</feature>
<dbReference type="InterPro" id="IPR050545">
    <property type="entry name" value="Mycobact_MmpL"/>
</dbReference>
<feature type="transmembrane region" description="Helical" evidence="6">
    <location>
        <begin position="222"/>
        <end position="241"/>
    </location>
</feature>
<keyword evidence="2" id="KW-1003">Cell membrane</keyword>
<dbReference type="PANTHER" id="PTHR33406">
    <property type="entry name" value="MEMBRANE PROTEIN MJ1562-RELATED"/>
    <property type="match status" value="1"/>
</dbReference>
<dbReference type="InterPro" id="IPR000731">
    <property type="entry name" value="SSD"/>
</dbReference>
<dbReference type="Pfam" id="PF03176">
    <property type="entry name" value="MMPL"/>
    <property type="match status" value="2"/>
</dbReference>
<feature type="transmembrane region" description="Helical" evidence="6">
    <location>
        <begin position="632"/>
        <end position="652"/>
    </location>
</feature>
<evidence type="ECO:0000259" key="7">
    <source>
        <dbReference type="PROSITE" id="PS50156"/>
    </source>
</evidence>
<dbReference type="InterPro" id="IPR004869">
    <property type="entry name" value="MMPL_dom"/>
</dbReference>
<comment type="subcellular location">
    <subcellularLocation>
        <location evidence="1">Cell membrane</location>
        <topology evidence="1">Multi-pass membrane protein</topology>
    </subcellularLocation>
</comment>
<feature type="transmembrane region" description="Helical" evidence="6">
    <location>
        <begin position="319"/>
        <end position="339"/>
    </location>
</feature>
<dbReference type="OrthoDB" id="9803781at2"/>
<keyword evidence="4 6" id="KW-1133">Transmembrane helix</keyword>
<evidence type="ECO:0000256" key="6">
    <source>
        <dbReference type="SAM" id="Phobius"/>
    </source>
</evidence>
<keyword evidence="3 6" id="KW-0812">Transmembrane</keyword>
<name>A0A2T3P162_9GAMM</name>
<dbReference type="SUPFAM" id="SSF82866">
    <property type="entry name" value="Multidrug efflux transporter AcrB transmembrane domain"/>
    <property type="match status" value="2"/>
</dbReference>
<evidence type="ECO:0000256" key="4">
    <source>
        <dbReference type="ARBA" id="ARBA00022989"/>
    </source>
</evidence>
<evidence type="ECO:0000313" key="8">
    <source>
        <dbReference type="EMBL" id="PSW22271.1"/>
    </source>
</evidence>
<dbReference type="PANTHER" id="PTHR33406:SF13">
    <property type="entry name" value="MEMBRANE PROTEIN YDFJ"/>
    <property type="match status" value="1"/>
</dbReference>
<comment type="caution">
    <text evidence="8">The sequence shown here is derived from an EMBL/GenBank/DDBJ whole genome shotgun (WGS) entry which is preliminary data.</text>
</comment>
<evidence type="ECO:0000256" key="3">
    <source>
        <dbReference type="ARBA" id="ARBA00022692"/>
    </source>
</evidence>
<keyword evidence="5 6" id="KW-0472">Membrane</keyword>
<organism evidence="8 9">
    <name type="scientific">Photobacterium sanctipauli</name>
    <dbReference type="NCBI Taxonomy" id="1342794"/>
    <lineage>
        <taxon>Bacteria</taxon>
        <taxon>Pseudomonadati</taxon>
        <taxon>Pseudomonadota</taxon>
        <taxon>Gammaproteobacteria</taxon>
        <taxon>Vibrionales</taxon>
        <taxon>Vibrionaceae</taxon>
        <taxon>Photobacterium</taxon>
    </lineage>
</organism>
<dbReference type="GO" id="GO:0005886">
    <property type="term" value="C:plasma membrane"/>
    <property type="evidence" value="ECO:0007669"/>
    <property type="project" value="UniProtKB-SubCell"/>
</dbReference>
<sequence>MSKTFIDKLLDKSWSRPLLFISLVLAAIAGVGLSKLGLATDYKIFFDDDSRDLAVLEQMEAEYTASDNVFIMVKAPEDIYTPTSLSLLHGLTETLWTLPHVSRVNSLTNYPYSSAIEDDIVIDNFIYEPTQITPEFARWIAQIAPKEKNLFGSLINDDPSYAGINITVQLPGLSPQEEILAVSNTVDTLLESWRADYPDYRFYATGVVAMNSAFIKAAKKDFITLIPLMIVVILVMSAIILGSFKASLSILVLMLLTFAGALGSAGWLGIQLSAPSISAPIIMFTVIVASTIHIINAVKRGLIQGLAQHQAVTTAYQQHGRPILVSHLTTIAGFLAMNVSDSPPFRDLGNIVALGVAFSLLLCFFVLPTLLLTLRFNKHSGKVAGVMARVTALAKWVILYQARIRRWMVPAAILFAATGLLNQPNDDLVKYFSKDVPFRTETETIDRQFSAIYNIGYAFDSGKDNGVFEPRFLRFIEQFTAWLSQQPEVTVTDSPLFRIKDLNQLLNGDLPEYYAIPATAELAAQYFLLYEMSLPFGQDITHQLTFNKSALKLTARLTNMSSVEVINFEQRAAEWLDIHAPAFVHYQYSSPALIFAHIGQSNVISLLEGAFIAFIVITLTMTSLFRSAYIGALTLLPNLLPIGAAFGCWYWLNGQISMGLAGVTAMAIGIIVDDTVHFLHQYINGLKRGLTPEQSITHTFETTMSAIVISSLLLVIGFLLLASSSFEKNAQMGLLTGLTILLALIFDLLVLPAIVLKYLRQLPMKKRISKTETTRSITHSNT</sequence>
<evidence type="ECO:0000256" key="2">
    <source>
        <dbReference type="ARBA" id="ARBA00022475"/>
    </source>
</evidence>
<feature type="transmembrane region" description="Helical" evidence="6">
    <location>
        <begin position="658"/>
        <end position="679"/>
    </location>
</feature>
<dbReference type="RefSeq" id="WP_036826474.1">
    <property type="nucleotide sequence ID" value="NZ_JGVO01000755.1"/>
</dbReference>
<protein>
    <recommendedName>
        <fullName evidence="7">SSD domain-containing protein</fullName>
    </recommendedName>
</protein>
<dbReference type="Gene3D" id="1.20.1640.10">
    <property type="entry name" value="Multidrug efflux transporter AcrB transmembrane domain"/>
    <property type="match status" value="2"/>
</dbReference>
<dbReference type="EMBL" id="PYMA01000001">
    <property type="protein sequence ID" value="PSW22271.1"/>
    <property type="molecule type" value="Genomic_DNA"/>
</dbReference>
<evidence type="ECO:0000256" key="5">
    <source>
        <dbReference type="ARBA" id="ARBA00023136"/>
    </source>
</evidence>
<feature type="transmembrane region" description="Helical" evidence="6">
    <location>
        <begin position="276"/>
        <end position="298"/>
    </location>
</feature>
<feature type="domain" description="SSD" evidence="7">
    <location>
        <begin position="247"/>
        <end position="373"/>
    </location>
</feature>
<feature type="transmembrane region" description="Helical" evidence="6">
    <location>
        <begin position="351"/>
        <end position="372"/>
    </location>
</feature>
<dbReference type="AlphaFoldDB" id="A0A2T3P162"/>
<feature type="transmembrane region" description="Helical" evidence="6">
    <location>
        <begin position="734"/>
        <end position="759"/>
    </location>
</feature>
<gene>
    <name evidence="8" type="ORF">C9I98_03135</name>
</gene>
<accession>A0A2T3P162</accession>
<evidence type="ECO:0000313" key="9">
    <source>
        <dbReference type="Proteomes" id="UP000241771"/>
    </source>
</evidence>